<comment type="subcellular location">
    <subcellularLocation>
        <location evidence="1">Cytoplasm</location>
        <location evidence="1">Cytoskeleton</location>
    </subcellularLocation>
</comment>
<comment type="caution">
    <text evidence="10">The sequence shown here is derived from an EMBL/GenBank/DDBJ whole genome shotgun (WGS) entry which is preliminary data.</text>
</comment>
<feature type="compositionally biased region" description="Low complexity" evidence="8">
    <location>
        <begin position="900"/>
        <end position="911"/>
    </location>
</feature>
<feature type="compositionally biased region" description="Basic and acidic residues" evidence="8">
    <location>
        <begin position="806"/>
        <end position="819"/>
    </location>
</feature>
<feature type="compositionally biased region" description="Polar residues" evidence="8">
    <location>
        <begin position="359"/>
        <end position="371"/>
    </location>
</feature>
<dbReference type="Gene3D" id="2.30.29.30">
    <property type="entry name" value="Pleckstrin-homology domain (PH domain)/Phosphotyrosine-binding domain (PTB)"/>
    <property type="match status" value="2"/>
</dbReference>
<feature type="compositionally biased region" description="Low complexity" evidence="8">
    <location>
        <begin position="468"/>
        <end position="497"/>
    </location>
</feature>
<feature type="region of interest" description="Disordered" evidence="8">
    <location>
        <begin position="37"/>
        <end position="86"/>
    </location>
</feature>
<feature type="coiled-coil region" evidence="7">
    <location>
        <begin position="2331"/>
        <end position="2459"/>
    </location>
</feature>
<name>A0A8T2P902_9TELE</name>
<reference evidence="10" key="1">
    <citation type="thesis" date="2021" institute="BYU ScholarsArchive" country="Provo, UT, USA">
        <title>Applications of and Algorithms for Genome Assembly and Genomic Analyses with an Emphasis on Marine Teleosts.</title>
        <authorList>
            <person name="Pickett B.D."/>
        </authorList>
    </citation>
    <scope>NUCLEOTIDE SEQUENCE</scope>
    <source>
        <strain evidence="10">HI-2016</strain>
    </source>
</reference>
<feature type="compositionally biased region" description="Polar residues" evidence="8">
    <location>
        <begin position="786"/>
        <end position="796"/>
    </location>
</feature>
<dbReference type="InterPro" id="IPR052223">
    <property type="entry name" value="Actin_Cytoskeleton_Reg"/>
</dbReference>
<dbReference type="GO" id="GO:0051015">
    <property type="term" value="F:actin filament binding"/>
    <property type="evidence" value="ECO:0007669"/>
    <property type="project" value="TreeGrafter"/>
</dbReference>
<feature type="coiled-coil region" evidence="7">
    <location>
        <begin position="2486"/>
        <end position="2513"/>
    </location>
</feature>
<feature type="coiled-coil region" evidence="7">
    <location>
        <begin position="1047"/>
        <end position="1391"/>
    </location>
</feature>
<evidence type="ECO:0000256" key="3">
    <source>
        <dbReference type="ARBA" id="ARBA00022553"/>
    </source>
</evidence>
<feature type="region of interest" description="Disordered" evidence="8">
    <location>
        <begin position="1016"/>
        <end position="1046"/>
    </location>
</feature>
<feature type="compositionally biased region" description="Basic and acidic residues" evidence="8">
    <location>
        <begin position="950"/>
        <end position="967"/>
    </location>
</feature>
<dbReference type="OrthoDB" id="9942268at2759"/>
<keyword evidence="5" id="KW-0009">Actin-binding</keyword>
<dbReference type="CDD" id="cd13275">
    <property type="entry name" value="PH_M-RIP"/>
    <property type="match status" value="1"/>
</dbReference>
<organism evidence="10 11">
    <name type="scientific">Albula glossodonta</name>
    <name type="common">roundjaw bonefish</name>
    <dbReference type="NCBI Taxonomy" id="121402"/>
    <lineage>
        <taxon>Eukaryota</taxon>
        <taxon>Metazoa</taxon>
        <taxon>Chordata</taxon>
        <taxon>Craniata</taxon>
        <taxon>Vertebrata</taxon>
        <taxon>Euteleostomi</taxon>
        <taxon>Actinopterygii</taxon>
        <taxon>Neopterygii</taxon>
        <taxon>Teleostei</taxon>
        <taxon>Albuliformes</taxon>
        <taxon>Albulidae</taxon>
        <taxon>Albula</taxon>
    </lineage>
</organism>
<gene>
    <name evidence="10" type="ORF">JZ751_026276</name>
</gene>
<keyword evidence="3" id="KW-0597">Phosphoprotein</keyword>
<feature type="compositionally biased region" description="Basic and acidic residues" evidence="8">
    <location>
        <begin position="602"/>
        <end position="612"/>
    </location>
</feature>
<feature type="region of interest" description="Disordered" evidence="8">
    <location>
        <begin position="1480"/>
        <end position="1508"/>
    </location>
</feature>
<dbReference type="SUPFAM" id="SSF50729">
    <property type="entry name" value="PH domain-like"/>
    <property type="match status" value="2"/>
</dbReference>
<keyword evidence="11" id="KW-1185">Reference proteome</keyword>
<feature type="compositionally biased region" description="Gly residues" evidence="8">
    <location>
        <begin position="498"/>
        <end position="511"/>
    </location>
</feature>
<feature type="compositionally biased region" description="Low complexity" evidence="8">
    <location>
        <begin position="844"/>
        <end position="870"/>
    </location>
</feature>
<dbReference type="InterPro" id="IPR011993">
    <property type="entry name" value="PH-like_dom_sf"/>
</dbReference>
<evidence type="ECO:0000256" key="2">
    <source>
        <dbReference type="ARBA" id="ARBA00022490"/>
    </source>
</evidence>
<evidence type="ECO:0000256" key="7">
    <source>
        <dbReference type="SAM" id="Coils"/>
    </source>
</evidence>
<feature type="compositionally biased region" description="Low complexity" evidence="8">
    <location>
        <begin position="1035"/>
        <end position="1044"/>
    </location>
</feature>
<evidence type="ECO:0000259" key="9">
    <source>
        <dbReference type="PROSITE" id="PS50003"/>
    </source>
</evidence>
<feature type="compositionally biased region" description="Basic and acidic residues" evidence="8">
    <location>
        <begin position="531"/>
        <end position="572"/>
    </location>
</feature>
<evidence type="ECO:0000256" key="1">
    <source>
        <dbReference type="ARBA" id="ARBA00004245"/>
    </source>
</evidence>
<feature type="domain" description="PH" evidence="9">
    <location>
        <begin position="647"/>
        <end position="743"/>
    </location>
</feature>
<evidence type="ECO:0000256" key="4">
    <source>
        <dbReference type="ARBA" id="ARBA00023054"/>
    </source>
</evidence>
<keyword evidence="4 7" id="KW-0175">Coiled coil</keyword>
<feature type="compositionally biased region" description="Polar residues" evidence="8">
    <location>
        <begin position="1480"/>
        <end position="1492"/>
    </location>
</feature>
<dbReference type="PROSITE" id="PS50003">
    <property type="entry name" value="PH_DOMAIN"/>
    <property type="match status" value="1"/>
</dbReference>
<feature type="compositionally biased region" description="Basic and acidic residues" evidence="8">
    <location>
        <begin position="916"/>
        <end position="928"/>
    </location>
</feature>
<dbReference type="InterPro" id="IPR001849">
    <property type="entry name" value="PH_domain"/>
</dbReference>
<feature type="compositionally biased region" description="Basic and acidic residues" evidence="8">
    <location>
        <begin position="876"/>
        <end position="892"/>
    </location>
</feature>
<evidence type="ECO:0000256" key="5">
    <source>
        <dbReference type="ARBA" id="ARBA00023203"/>
    </source>
</evidence>
<feature type="coiled-coil region" evidence="7">
    <location>
        <begin position="1427"/>
        <end position="1468"/>
    </location>
</feature>
<evidence type="ECO:0000313" key="11">
    <source>
        <dbReference type="Proteomes" id="UP000824540"/>
    </source>
</evidence>
<accession>A0A8T2P902</accession>
<feature type="compositionally biased region" description="Low complexity" evidence="8">
    <location>
        <begin position="573"/>
        <end position="587"/>
    </location>
</feature>
<feature type="coiled-coil region" evidence="7">
    <location>
        <begin position="2098"/>
        <end position="2218"/>
    </location>
</feature>
<keyword evidence="6" id="KW-0206">Cytoskeleton</keyword>
<feature type="region of interest" description="Disordered" evidence="8">
    <location>
        <begin position="341"/>
        <end position="637"/>
    </location>
</feature>
<dbReference type="EMBL" id="JAFBMS010000008">
    <property type="protein sequence ID" value="KAG9349923.1"/>
    <property type="molecule type" value="Genomic_DNA"/>
</dbReference>
<feature type="compositionally biased region" description="Polar residues" evidence="8">
    <location>
        <begin position="969"/>
        <end position="978"/>
    </location>
</feature>
<dbReference type="GO" id="GO:0015629">
    <property type="term" value="C:actin cytoskeleton"/>
    <property type="evidence" value="ECO:0007669"/>
    <property type="project" value="TreeGrafter"/>
</dbReference>
<dbReference type="Pfam" id="PF00169">
    <property type="entry name" value="PH"/>
    <property type="match status" value="1"/>
</dbReference>
<feature type="coiled-coil region" evidence="7">
    <location>
        <begin position="2280"/>
        <end position="2307"/>
    </location>
</feature>
<dbReference type="PANTHER" id="PTHR17271:SF9">
    <property type="entry name" value="MYOSIN PHOSPHATASE RHO-INTERACTING PROTEIN"/>
    <property type="match status" value="1"/>
</dbReference>
<feature type="region of interest" description="Disordered" evidence="8">
    <location>
        <begin position="766"/>
        <end position="983"/>
    </location>
</feature>
<sequence length="2613" mass="295332">MLRLACFPPACWTAEPKPCVWVSAVHQLQSALETRSNLRQEPNGLELGLSGQADSADISPPEPHAADRQGQLSPQSKTKPAPSAVKCPSTARTVFKKVPPQLPPPPCFTAVLSALAERSAEASCLLNFHTQASLGRQRPSVISAVLELTRTPLPTPSQGPPISCWDEDGSRFSPANLPQIAWVERSALARKRAFSKFFYAFHSQTSKRPWYPSTLPQGTINMNQCSDVIDGEARTGQKNSLCILTPDKEHFIRAENKEIINGWQETLVVYPRTNKQNQKKKRKVEPPTPQEGINDNPQHSSGHVNGHLEPGPAKVTVTSSSSGGSIPCLPSSIAAAEKVPASRSSLWQEDRRGRGSLPCSRSASCLSQLGQSYPPPSTAAEDQGSVNGGRKARVESGYFSLEKAKPEPQPQSQPAQPPQQLSLSSPTGPGGPHRYSSSDTEPLTSPFYPSPDRSGGGDPFPPPGPLYSNGSSTISSSQSSLDSEASSTTPTSAASWDGRGGGGAEWVGGAGRAARDYTSLADVPRAKRLSHREAFRSDKKRMELRARTRSPGREEVIEKFESMEGDSVEHMETSSSSEPPSSSSTSTAAQRQGRSERRHFPKKQDLSLDATKECSMPDVSSSSISNYRRAKSLDRRATESSMTPDLLNFKKGWMTKLYEEGLWKKHWFVLTDQSLRYYRDSIAEEAADLDGEIDLSTCYDVTEFPVQRNYGFQIHTKEEVFTLSAMTSGIRRNWIQAIMKNVRPTIAPDVTRSLPEERAKARAALEISHQSPTEQQQSPETPTTQGEMQTGDSSSSEQRKSRIRGRRQEGRSKTFDWAELRQGQTQEKDETDSQLEKGADVVDVSSASSAASSPSSSPPVSSASSPSSSSGAPLRDAPKAEEELEQERARRREERRRRFQATPTAPPRTTTGGEARTPEDQDQGRMEVDAPLSGEGGRERGKPPDVQVEIEQRWHQVETTPLREEKQVPITTMHSSDPANERLPPQELAAILDKELEQTQKELAKLQEQNSLLQAQLQDARGREQTAREGYVLQSDSPSSSPPSGAWQRLHKLNQDLQNDLEAQRRKQDLTNQQVQGLKKSYSEAKDVIRHHESEIQALQAKLNNAMAEILISEQAVAKMRSELKLEQERFRDHKEEWEQDEQALRNQLKDSEDRLKDVEAHLLEKSQALRDLERQQALQRDHLKEVQKLQERLTEVTGRLIATEEAQRLKEEREQKNLHMLQESQEKERQNLVRCLAEAEGKGRELEDRLQEAEQQVEALLREKRSSGLTSSEVVHRLEEQLAIKADDIEKLTEAIRQLQEEKNQLTCRCQELLNQIAEADNEVSKLQSRLKTEETDYYNLEHSYEKVSEEFQKISMILREKEEEVREAKEMYERLMERKEQDLNEAMIKMAALGSSLEETELKLQAKEDLICKMGHGYMEPGDIERDLQAKLVVAEDRINELEQHLNELQLGYSDLQMEHLKLQEDCDVLQSISKAEGSTLTTEGTSHSTADVRPKGSTNTDGGASLAKRQRIRFSSIHGQKYVQMEGTEKLWASNTSSDISQDCSLSEESGCSDTPYQYITSASSDPEKFISIIHALETKLYTTEEKLKSITLKLEQQQGQQLESMIDRHDHWAKTEAELREQLNESLSKVDQLTGQLHQEMDKRCHFAQETDCSIKAVNAKYEKALACVESSREKVQAILRSHKEDSTEVQLCTLSEIETELVNATVFIRQGGSTLEEQRHEIHGSQNQEIKESKDSDEERVKLFAKTLAFEALVLNKMAFSIQNPNLDLLQGLSEIHQEAEKLKRSDESYVAIVYADVLTRKLMLESEFWAEVEKLEAQYKVREGGRQGDIESVGSNIVGEMGTAVISNACIKAELAFAVQNLKHFYEEKLHKLKGDLEEAHRNLQHREHLLKEIVRSSNRPDFDRVIQEVSSEFGFSQGKTLADISPPELAPYVEQIEMEEARDLAEDIVSRHIQGDVPSCSIESVDSTHVGRDKLASELRVQAEILHNLSHEIEVACQAEGSSLPHALLGFSQANPSYQSESNITGSSLCMREAMIQAQIAYIACKLRADHERDLKMCKEACQSMDILCQEHARNVGAIRERYEASMQDERQSFSQAMSCLQEENESLKGEVSVHMAELSQQQDRLVQLEEHFREEMEELKGRYELELSQAEQRRATTELALMEKTADSQRKLEVILMDIERMEDRHEEHVQKLEDRFQGKIQELQRIHEEEMQRLHDHYMQTIRSMQDTLERMKARHPDDLALMEETMPPADYAMPMEEEPAGPSKAELDSMMVLRERIQELETQMNSMKDELENKHLEGDATCERGFAAMEETHQKVIEDIQRQHQREVSKLLEERERLLAEETAATIAAIEAMKNAHREELEKTQRSQLSGMSSDIEELRRQYEEELQSIHRELEVLSEQYSQKCLENAHLAQALEAERQALRQCQRENQELNAHNQELNNRLTAEITRMRSCFSGEAAGSPLTQGKDLYELEVLLRVKESEIQYLKQEIHSLKDELQSALRDKKYATDKYKDIYTELSIVKAKADCDISKLKEQLMVATEALGERSADSATTVQGYDIMKSKSNPDFLKKERSSLSRQIRGVRSKQKGQNYWSCKCWFEKNR</sequence>
<feature type="compositionally biased region" description="Low complexity" evidence="8">
    <location>
        <begin position="770"/>
        <end position="785"/>
    </location>
</feature>
<evidence type="ECO:0000256" key="8">
    <source>
        <dbReference type="SAM" id="MobiDB-lite"/>
    </source>
</evidence>
<feature type="region of interest" description="Disordered" evidence="8">
    <location>
        <begin position="271"/>
        <end position="325"/>
    </location>
</feature>
<feature type="compositionally biased region" description="Pro residues" evidence="8">
    <location>
        <begin position="407"/>
        <end position="417"/>
    </location>
</feature>
<dbReference type="PANTHER" id="PTHR17271">
    <property type="entry name" value="PLECKSTRIN HOMOLOGY PH DOMAIN-CONTAINING PROTEIN"/>
    <property type="match status" value="1"/>
</dbReference>
<dbReference type="SMART" id="SM00233">
    <property type="entry name" value="PH"/>
    <property type="match status" value="2"/>
</dbReference>
<feature type="compositionally biased region" description="Polar residues" evidence="8">
    <location>
        <begin position="291"/>
        <end position="303"/>
    </location>
</feature>
<dbReference type="FunFam" id="2.30.29.30:FF:000133">
    <property type="entry name" value="myosin phosphatase Rho-interacting protein isoform X1"/>
    <property type="match status" value="1"/>
</dbReference>
<evidence type="ECO:0000256" key="6">
    <source>
        <dbReference type="ARBA" id="ARBA00023212"/>
    </source>
</evidence>
<proteinExistence type="predicted"/>
<dbReference type="InterPro" id="IPR039597">
    <property type="entry name" value="M-RIP_PH"/>
</dbReference>
<dbReference type="Proteomes" id="UP000824540">
    <property type="component" value="Unassembled WGS sequence"/>
</dbReference>
<evidence type="ECO:0000313" key="10">
    <source>
        <dbReference type="EMBL" id="KAG9349923.1"/>
    </source>
</evidence>
<protein>
    <recommendedName>
        <fullName evidence="9">PH domain-containing protein</fullName>
    </recommendedName>
</protein>
<keyword evidence="2" id="KW-0963">Cytoplasm</keyword>